<dbReference type="Proteomes" id="UP000196710">
    <property type="component" value="Chromosome"/>
</dbReference>
<feature type="domain" description="DUF6017" evidence="1">
    <location>
        <begin position="147"/>
        <end position="232"/>
    </location>
</feature>
<sequence>MAIFRIRHDKDYTVMSNHHLRDPALSLKAKGLLSQMLALPDDWDYSVAGLAYINREGVGAIRSAINELERAGYLQRVQGRGSGGKLANIIYNVYEQPLCKKPTTDNPLTENNTQLNKDKQSKDKINIDISNPILSREDGIGFETGYASYERLVKENIEYDHLVDVVDKSLLDELVDIIVETVCTQRKVVRIASDDYPEEMVKSKFLKLTAEHIEYVADCFHANTSEVRNINRCCYRMFPSGC</sequence>
<dbReference type="KEGG" id="amur:ADH66_12595"/>
<evidence type="ECO:0000313" key="4">
    <source>
        <dbReference type="Proteomes" id="UP000196710"/>
    </source>
</evidence>
<dbReference type="AlphaFoldDB" id="A0A1Z2XSP3"/>
<gene>
    <name evidence="2" type="ORF">ADH66_12595</name>
    <name evidence="3" type="ORF">I5Q82_02895</name>
</gene>
<dbReference type="Pfam" id="PF19481">
    <property type="entry name" value="DUF6017"/>
    <property type="match status" value="1"/>
</dbReference>
<name>A0A1Z2XSP3_9FIRM</name>
<reference evidence="3 5" key="3">
    <citation type="submission" date="2020-11" db="EMBL/GenBank/DDBJ databases">
        <title>Closed and high quality bacterial genomes of the OMM12 community.</title>
        <authorList>
            <person name="Marbouty M."/>
            <person name="Lamy-Besnier Q."/>
            <person name="Debarbieux L."/>
            <person name="Koszul R."/>
        </authorList>
    </citation>
    <scope>NUCLEOTIDE SEQUENCE [LARGE SCALE GENOMIC DNA]</scope>
    <source>
        <strain evidence="3 5">KB18</strain>
    </source>
</reference>
<protein>
    <submittedName>
        <fullName evidence="3">Helix-turn-helix domain-containing protein</fullName>
    </submittedName>
</protein>
<organism evidence="3 5">
    <name type="scientific">Acutalibacter muris</name>
    <dbReference type="NCBI Taxonomy" id="1796620"/>
    <lineage>
        <taxon>Bacteria</taxon>
        <taxon>Bacillati</taxon>
        <taxon>Bacillota</taxon>
        <taxon>Clostridia</taxon>
        <taxon>Eubacteriales</taxon>
        <taxon>Acutalibacteraceae</taxon>
        <taxon>Acutalibacter</taxon>
    </lineage>
</organism>
<dbReference type="InterPro" id="IPR046059">
    <property type="entry name" value="DUF6017"/>
</dbReference>
<evidence type="ECO:0000313" key="2">
    <source>
        <dbReference type="EMBL" id="ASB41419.1"/>
    </source>
</evidence>
<dbReference type="RefSeq" id="WP_066540120.1">
    <property type="nucleotide sequence ID" value="NZ_CP021422.1"/>
</dbReference>
<keyword evidence="4" id="KW-1185">Reference proteome</keyword>
<evidence type="ECO:0000259" key="1">
    <source>
        <dbReference type="Pfam" id="PF19481"/>
    </source>
</evidence>
<proteinExistence type="predicted"/>
<evidence type="ECO:0000313" key="3">
    <source>
        <dbReference type="EMBL" id="QQR30677.1"/>
    </source>
</evidence>
<reference evidence="4" key="2">
    <citation type="submission" date="2017-05" db="EMBL/GenBank/DDBJ databases">
        <title>Improved OligoMM genomes.</title>
        <authorList>
            <person name="Garzetti D."/>
        </authorList>
    </citation>
    <scope>NUCLEOTIDE SEQUENCE [LARGE SCALE GENOMIC DNA]</scope>
    <source>
        <strain evidence="4">KB18</strain>
    </source>
</reference>
<reference evidence="2" key="1">
    <citation type="journal article" date="2017" name="Genome Announc.">
        <title>High-Quality Whole-Genome Sequences of the Oligo-Mouse-Microbiota Bacterial Community.</title>
        <authorList>
            <person name="Garzetti D."/>
            <person name="Brugiroux S."/>
            <person name="Bunk B."/>
            <person name="Pukall R."/>
            <person name="McCoy K.D."/>
            <person name="Macpherson A.J."/>
            <person name="Stecher B."/>
        </authorList>
    </citation>
    <scope>NUCLEOTIDE SEQUENCE</scope>
    <source>
        <strain evidence="2">KB18</strain>
    </source>
</reference>
<dbReference type="Proteomes" id="UP000596035">
    <property type="component" value="Chromosome"/>
</dbReference>
<dbReference type="EMBL" id="CP021422">
    <property type="protein sequence ID" value="ASB41419.1"/>
    <property type="molecule type" value="Genomic_DNA"/>
</dbReference>
<evidence type="ECO:0000313" key="5">
    <source>
        <dbReference type="Proteomes" id="UP000596035"/>
    </source>
</evidence>
<dbReference type="EMBL" id="CP065321">
    <property type="protein sequence ID" value="QQR30677.1"/>
    <property type="molecule type" value="Genomic_DNA"/>
</dbReference>
<accession>A0A1Z2XSP3</accession>